<evidence type="ECO:0000256" key="3">
    <source>
        <dbReference type="ARBA" id="ARBA00004987"/>
    </source>
</evidence>
<dbReference type="EC" id="3.2.1.21" evidence="5"/>
<comment type="function">
    <text evidence="14">Beta-glucosidases are one of a number of cellulolytic enzymes involved in the degradation of cellulosic biomass. Catalyzes the last step releasing glucose from the inhibitory cellobiose.</text>
</comment>
<keyword evidence="12" id="KW-0326">Glycosidase</keyword>
<dbReference type="GO" id="GO:0030245">
    <property type="term" value="P:cellulose catabolic process"/>
    <property type="evidence" value="ECO:0007669"/>
    <property type="project" value="UniProtKB-KW"/>
</dbReference>
<dbReference type="FunFam" id="3.20.20.300:FF:000002">
    <property type="entry name" value="Probable beta-glucosidase"/>
    <property type="match status" value="1"/>
</dbReference>
<proteinExistence type="inferred from homology"/>
<dbReference type="GO" id="GO:0008422">
    <property type="term" value="F:beta-glucosidase activity"/>
    <property type="evidence" value="ECO:0007669"/>
    <property type="project" value="UniProtKB-EC"/>
</dbReference>
<evidence type="ECO:0000256" key="5">
    <source>
        <dbReference type="ARBA" id="ARBA00012744"/>
    </source>
</evidence>
<evidence type="ECO:0000256" key="14">
    <source>
        <dbReference type="ARBA" id="ARBA00024983"/>
    </source>
</evidence>
<evidence type="ECO:0000256" key="1">
    <source>
        <dbReference type="ARBA" id="ARBA00000448"/>
    </source>
</evidence>
<keyword evidence="7 19" id="KW-0732">Signal</keyword>
<dbReference type="Gene3D" id="2.60.40.10">
    <property type="entry name" value="Immunoglobulins"/>
    <property type="match status" value="1"/>
</dbReference>
<gene>
    <name evidence="21" type="ORF">P171DRAFT_459776</name>
</gene>
<evidence type="ECO:0000256" key="2">
    <source>
        <dbReference type="ARBA" id="ARBA00004613"/>
    </source>
</evidence>
<evidence type="ECO:0000313" key="21">
    <source>
        <dbReference type="EMBL" id="KAF2451957.1"/>
    </source>
</evidence>
<keyword evidence="8 21" id="KW-0378">Hydrolase</keyword>
<dbReference type="PRINTS" id="PR00133">
    <property type="entry name" value="GLHYDRLASE3"/>
</dbReference>
<evidence type="ECO:0000256" key="17">
    <source>
        <dbReference type="ARBA" id="ARBA00041601"/>
    </source>
</evidence>
<evidence type="ECO:0000313" key="22">
    <source>
        <dbReference type="Proteomes" id="UP000799764"/>
    </source>
</evidence>
<evidence type="ECO:0000256" key="7">
    <source>
        <dbReference type="ARBA" id="ARBA00022729"/>
    </source>
</evidence>
<keyword evidence="6" id="KW-0964">Secreted</keyword>
<comment type="caution">
    <text evidence="21">The sequence shown here is derived from an EMBL/GenBank/DDBJ whole genome shotgun (WGS) entry which is preliminary data.</text>
</comment>
<dbReference type="GO" id="GO:0005576">
    <property type="term" value="C:extracellular region"/>
    <property type="evidence" value="ECO:0007669"/>
    <property type="project" value="UniProtKB-SubCell"/>
</dbReference>
<dbReference type="EMBL" id="MU001492">
    <property type="protein sequence ID" value="KAF2451957.1"/>
    <property type="molecule type" value="Genomic_DNA"/>
</dbReference>
<comment type="catalytic activity">
    <reaction evidence="1">
        <text>Hydrolysis of terminal, non-reducing beta-D-glucosyl residues with release of beta-D-glucose.</text>
        <dbReference type="EC" id="3.2.1.21"/>
    </reaction>
</comment>
<name>A0A9P4UK35_9PLEO</name>
<evidence type="ECO:0000256" key="18">
    <source>
        <dbReference type="ARBA" id="ARBA00041808"/>
    </source>
</evidence>
<dbReference type="InterPro" id="IPR036881">
    <property type="entry name" value="Glyco_hydro_3_C_sf"/>
</dbReference>
<keyword evidence="22" id="KW-1185">Reference proteome</keyword>
<dbReference type="InterPro" id="IPR013783">
    <property type="entry name" value="Ig-like_fold"/>
</dbReference>
<dbReference type="Pfam" id="PF14310">
    <property type="entry name" value="Fn3-like"/>
    <property type="match status" value="1"/>
</dbReference>
<dbReference type="InterPro" id="IPR026891">
    <property type="entry name" value="Fn3-like"/>
</dbReference>
<evidence type="ECO:0000256" key="15">
    <source>
        <dbReference type="ARBA" id="ARBA00039579"/>
    </source>
</evidence>
<dbReference type="Pfam" id="PF01915">
    <property type="entry name" value="Glyco_hydro_3_C"/>
    <property type="match status" value="1"/>
</dbReference>
<feature type="chain" id="PRO_5040426701" description="Probable beta-glucosidase G" evidence="19">
    <location>
        <begin position="18"/>
        <end position="791"/>
    </location>
</feature>
<dbReference type="InterPro" id="IPR001764">
    <property type="entry name" value="Glyco_hydro_3_N"/>
</dbReference>
<comment type="subcellular location">
    <subcellularLocation>
        <location evidence="2">Secreted</location>
    </subcellularLocation>
</comment>
<evidence type="ECO:0000256" key="4">
    <source>
        <dbReference type="ARBA" id="ARBA00005336"/>
    </source>
</evidence>
<evidence type="ECO:0000259" key="20">
    <source>
        <dbReference type="SMART" id="SM01217"/>
    </source>
</evidence>
<reference evidence="21" key="1">
    <citation type="journal article" date="2020" name="Stud. Mycol.">
        <title>101 Dothideomycetes genomes: a test case for predicting lifestyles and emergence of pathogens.</title>
        <authorList>
            <person name="Haridas S."/>
            <person name="Albert R."/>
            <person name="Binder M."/>
            <person name="Bloem J."/>
            <person name="Labutti K."/>
            <person name="Salamov A."/>
            <person name="Andreopoulos B."/>
            <person name="Baker S."/>
            <person name="Barry K."/>
            <person name="Bills G."/>
            <person name="Bluhm B."/>
            <person name="Cannon C."/>
            <person name="Castanera R."/>
            <person name="Culley D."/>
            <person name="Daum C."/>
            <person name="Ezra D."/>
            <person name="Gonzalez J."/>
            <person name="Henrissat B."/>
            <person name="Kuo A."/>
            <person name="Liang C."/>
            <person name="Lipzen A."/>
            <person name="Lutzoni F."/>
            <person name="Magnuson J."/>
            <person name="Mondo S."/>
            <person name="Nolan M."/>
            <person name="Ohm R."/>
            <person name="Pangilinan J."/>
            <person name="Park H.-J."/>
            <person name="Ramirez L."/>
            <person name="Alfaro M."/>
            <person name="Sun H."/>
            <person name="Tritt A."/>
            <person name="Yoshinaga Y."/>
            <person name="Zwiers L.-H."/>
            <person name="Turgeon B."/>
            <person name="Goodwin S."/>
            <person name="Spatafora J."/>
            <person name="Crous P."/>
            <person name="Grigoriev I."/>
        </authorList>
    </citation>
    <scope>NUCLEOTIDE SEQUENCE</scope>
    <source>
        <strain evidence="21">CBS 690.94</strain>
    </source>
</reference>
<evidence type="ECO:0000256" key="16">
    <source>
        <dbReference type="ARBA" id="ARBA00041276"/>
    </source>
</evidence>
<evidence type="ECO:0000256" key="13">
    <source>
        <dbReference type="ARBA" id="ARBA00023326"/>
    </source>
</evidence>
<keyword evidence="13" id="KW-0624">Polysaccharide degradation</keyword>
<evidence type="ECO:0000256" key="19">
    <source>
        <dbReference type="SAM" id="SignalP"/>
    </source>
</evidence>
<dbReference type="Proteomes" id="UP000799764">
    <property type="component" value="Unassembled WGS sequence"/>
</dbReference>
<sequence>MLHSALLCLALATTNYAQFGIEHTQYGTSPPIYPSPNITGTGGWEAALEKAKDFVAQLTLDEKAFMVTGSDGPCVGNIAPIPRLNFSGLCLQDGPLAIRQAVLNSVFPAGITAAASWDRDLVKQRGVQMAEEFKGKGSHVILGPVVGPLGRTPFGGRNWEGFSPDAYLSGVFVEETVLGIQSAGVQSCTKHYIGNEQEIQRSPRTIHGTEVDAISSNIDDKTIHETYLWPFANAVKAGTASIMCSYNRINGSYGCQNSKTLNGLLKDELGFQGYVMSDWGGVHAGVPSIEAGLDMNMPGGISFTGGATSSFWGGNISTAVTNGSLAIDRVDGMVLRVMTPYYHLGQDVDFPVVDESTVPLSLFSRANRRYNYTLGPLVDVRAEHAKIIRELGAAGTVLLKNVNGTLPLKEPKNIGVFGNDAADLTNGQYSISISSGLEAGDYDIGTLPAGGGSGTGRFTYVIPPLDAIKTRGQSYGALVQYITNNVAIASGGLSSLSPTPLDACIVFLKSWASEGDDRTTLIAEWNSTVVVEAVASTCANTIVVLHGASPNVLPWKDHANVTAILAAHFPGQETGNSIVDVLWGDVNPSGKLPYTIANNETDYNLRIVNSTELLESTDPNAWQDDFKEGNLIDYKEFDAANKSVAYEFGFGLSYTTFELSDLQIKSAVSNPSRVPSSSAKIIPGGNEELWQTLVTVCATVKNTGAVDGAAVTQLYISFPAEAGDKTVRSLRGFDKIMLAAGEVATIEFPLMRRDISYWDVAGQNWRLPSSSIGVDVGFSSRDLKLNGKLTV</sequence>
<dbReference type="AlphaFoldDB" id="A0A9P4UK35"/>
<dbReference type="FunFam" id="2.60.40.10:FF:000757">
    <property type="entry name" value="Beta-glucosidase G"/>
    <property type="match status" value="1"/>
</dbReference>
<evidence type="ECO:0000256" key="12">
    <source>
        <dbReference type="ARBA" id="ARBA00023295"/>
    </source>
</evidence>
<feature type="signal peptide" evidence="19">
    <location>
        <begin position="1"/>
        <end position="17"/>
    </location>
</feature>
<comment type="similarity">
    <text evidence="4">Belongs to the glycosyl hydrolase 3 family.</text>
</comment>
<dbReference type="SMART" id="SM01217">
    <property type="entry name" value="Fn3_like"/>
    <property type="match status" value="1"/>
</dbReference>
<keyword evidence="9" id="KW-0136">Cellulose degradation</keyword>
<dbReference type="Pfam" id="PF00933">
    <property type="entry name" value="Glyco_hydro_3"/>
    <property type="match status" value="1"/>
</dbReference>
<dbReference type="InterPro" id="IPR002772">
    <property type="entry name" value="Glyco_hydro_3_C"/>
</dbReference>
<feature type="domain" description="Fibronectin type III-like" evidence="20">
    <location>
        <begin position="710"/>
        <end position="780"/>
    </location>
</feature>
<evidence type="ECO:0000256" key="9">
    <source>
        <dbReference type="ARBA" id="ARBA00023001"/>
    </source>
</evidence>
<dbReference type="InterPro" id="IPR017853">
    <property type="entry name" value="GH"/>
</dbReference>
<dbReference type="Gene3D" id="3.20.20.300">
    <property type="entry name" value="Glycoside hydrolase, family 3, N-terminal domain"/>
    <property type="match status" value="1"/>
</dbReference>
<keyword evidence="10" id="KW-0325">Glycoprotein</keyword>
<dbReference type="SUPFAM" id="SSF51445">
    <property type="entry name" value="(Trans)glycosidases"/>
    <property type="match status" value="1"/>
</dbReference>
<comment type="pathway">
    <text evidence="3">Glycan metabolism; cellulose degradation.</text>
</comment>
<keyword evidence="11" id="KW-0119">Carbohydrate metabolism</keyword>
<dbReference type="OrthoDB" id="416222at2759"/>
<dbReference type="SUPFAM" id="SSF52279">
    <property type="entry name" value="Beta-D-glucan exohydrolase, C-terminal domain"/>
    <property type="match status" value="1"/>
</dbReference>
<evidence type="ECO:0000256" key="11">
    <source>
        <dbReference type="ARBA" id="ARBA00023277"/>
    </source>
</evidence>
<organism evidence="21 22">
    <name type="scientific">Karstenula rhodostoma CBS 690.94</name>
    <dbReference type="NCBI Taxonomy" id="1392251"/>
    <lineage>
        <taxon>Eukaryota</taxon>
        <taxon>Fungi</taxon>
        <taxon>Dikarya</taxon>
        <taxon>Ascomycota</taxon>
        <taxon>Pezizomycotina</taxon>
        <taxon>Dothideomycetes</taxon>
        <taxon>Pleosporomycetidae</taxon>
        <taxon>Pleosporales</taxon>
        <taxon>Massarineae</taxon>
        <taxon>Didymosphaeriaceae</taxon>
        <taxon>Karstenula</taxon>
    </lineage>
</organism>
<dbReference type="PANTHER" id="PTHR42715">
    <property type="entry name" value="BETA-GLUCOSIDASE"/>
    <property type="match status" value="1"/>
</dbReference>
<evidence type="ECO:0000256" key="6">
    <source>
        <dbReference type="ARBA" id="ARBA00022525"/>
    </source>
</evidence>
<accession>A0A9P4UK35</accession>
<evidence type="ECO:0000256" key="8">
    <source>
        <dbReference type="ARBA" id="ARBA00022801"/>
    </source>
</evidence>
<dbReference type="PANTHER" id="PTHR42715:SF12">
    <property type="entry name" value="BETA-GLUCOSIDASE G-RELATED"/>
    <property type="match status" value="1"/>
</dbReference>
<dbReference type="Gene3D" id="3.40.50.1700">
    <property type="entry name" value="Glycoside hydrolase family 3 C-terminal domain"/>
    <property type="match status" value="1"/>
</dbReference>
<dbReference type="InterPro" id="IPR050288">
    <property type="entry name" value="Cellulose_deg_GH3"/>
</dbReference>
<evidence type="ECO:0000256" key="10">
    <source>
        <dbReference type="ARBA" id="ARBA00023180"/>
    </source>
</evidence>
<dbReference type="InterPro" id="IPR036962">
    <property type="entry name" value="Glyco_hydro_3_N_sf"/>
</dbReference>
<protein>
    <recommendedName>
        <fullName evidence="15">Probable beta-glucosidase G</fullName>
        <ecNumber evidence="5">3.2.1.21</ecNumber>
    </recommendedName>
    <alternativeName>
        <fullName evidence="16">Beta-D-glucoside glucohydrolase G</fullName>
    </alternativeName>
    <alternativeName>
        <fullName evidence="17">Cellobiase G</fullName>
    </alternativeName>
    <alternativeName>
        <fullName evidence="18">Gentiobiase G</fullName>
    </alternativeName>
</protein>